<reference evidence="2" key="1">
    <citation type="journal article" date="2023" name="Mar. Drugs">
        <title>Gemmata algarum, a Novel Planctomycete Isolated from an Algal Mat, Displays Antimicrobial Activity.</title>
        <authorList>
            <person name="Kumar G."/>
            <person name="Kallscheuer N."/>
            <person name="Kashif M."/>
            <person name="Ahamad S."/>
            <person name="Jagadeeshwari U."/>
            <person name="Pannikurungottu S."/>
            <person name="Haufschild T."/>
            <person name="Kabuu M."/>
            <person name="Sasikala C."/>
            <person name="Jogler C."/>
            <person name="Ramana C."/>
        </authorList>
    </citation>
    <scope>NUCLEOTIDE SEQUENCE [LARGE SCALE GENOMIC DNA]</scope>
    <source>
        <strain evidence="2">JC673</strain>
    </source>
</reference>
<accession>A0ABU5EVX4</accession>
<dbReference type="RefSeq" id="WP_320685514.1">
    <property type="nucleotide sequence ID" value="NZ_JAXBLV010000042.1"/>
</dbReference>
<dbReference type="Proteomes" id="UP001272242">
    <property type="component" value="Unassembled WGS sequence"/>
</dbReference>
<gene>
    <name evidence="1" type="ORF">R5W23_005756</name>
</gene>
<dbReference type="EMBL" id="JAXBLV010000042">
    <property type="protein sequence ID" value="MDY3558617.1"/>
    <property type="molecule type" value="Genomic_DNA"/>
</dbReference>
<protein>
    <recommendedName>
        <fullName evidence="3">Arc-like DNA binding domain-containing protein</fullName>
    </recommendedName>
</protein>
<evidence type="ECO:0008006" key="3">
    <source>
        <dbReference type="Google" id="ProtNLM"/>
    </source>
</evidence>
<dbReference type="InterPro" id="IPR010985">
    <property type="entry name" value="Ribbon_hlx_hlx"/>
</dbReference>
<name>A0ABU5EVX4_9BACT</name>
<comment type="caution">
    <text evidence="1">The sequence shown here is derived from an EMBL/GenBank/DDBJ whole genome shotgun (WGS) entry which is preliminary data.</text>
</comment>
<keyword evidence="2" id="KW-1185">Reference proteome</keyword>
<dbReference type="SUPFAM" id="SSF47598">
    <property type="entry name" value="Ribbon-helix-helix"/>
    <property type="match status" value="1"/>
</dbReference>
<organism evidence="1 2">
    <name type="scientific">Gemmata algarum</name>
    <dbReference type="NCBI Taxonomy" id="2975278"/>
    <lineage>
        <taxon>Bacteria</taxon>
        <taxon>Pseudomonadati</taxon>
        <taxon>Planctomycetota</taxon>
        <taxon>Planctomycetia</taxon>
        <taxon>Gemmatales</taxon>
        <taxon>Gemmataceae</taxon>
        <taxon>Gemmata</taxon>
    </lineage>
</organism>
<evidence type="ECO:0000313" key="2">
    <source>
        <dbReference type="Proteomes" id="UP001272242"/>
    </source>
</evidence>
<dbReference type="InterPro" id="IPR013321">
    <property type="entry name" value="Arc_rbn_hlx_hlx"/>
</dbReference>
<proteinExistence type="predicted"/>
<dbReference type="Gene3D" id="1.10.1220.10">
    <property type="entry name" value="Met repressor-like"/>
    <property type="match status" value="1"/>
</dbReference>
<sequence length="87" mass="9472">MRTKGGATGDAAGCVTRAAVLRHVMAKKEVKPFLLRLDPRVHAAVQRWAEEDLRSLNGQIEFILRQALAKRGIKLDAPDEEPPAASG</sequence>
<evidence type="ECO:0000313" key="1">
    <source>
        <dbReference type="EMBL" id="MDY3558617.1"/>
    </source>
</evidence>